<dbReference type="Pfam" id="PF19040">
    <property type="entry name" value="SGNH"/>
    <property type="match status" value="1"/>
</dbReference>
<name>A0A679IC75_9RHOO</name>
<dbReference type="InterPro" id="IPR036514">
    <property type="entry name" value="SGNH_hydro_sf"/>
</dbReference>
<dbReference type="Gene3D" id="3.40.50.1110">
    <property type="entry name" value="SGNH hydrolase"/>
    <property type="match status" value="1"/>
</dbReference>
<evidence type="ECO:0000313" key="10">
    <source>
        <dbReference type="EMBL" id="BBU67853.1"/>
    </source>
</evidence>
<dbReference type="EMBL" id="AP022345">
    <property type="protein sequence ID" value="BBU67853.1"/>
    <property type="molecule type" value="Genomic_DNA"/>
</dbReference>
<evidence type="ECO:0000256" key="1">
    <source>
        <dbReference type="ARBA" id="ARBA00004651"/>
    </source>
</evidence>
<organism evidence="10 11">
    <name type="scientific">Fluviibacter phosphoraccumulans</name>
    <dbReference type="NCBI Taxonomy" id="1751046"/>
    <lineage>
        <taxon>Bacteria</taxon>
        <taxon>Pseudomonadati</taxon>
        <taxon>Pseudomonadota</taxon>
        <taxon>Betaproteobacteria</taxon>
        <taxon>Rhodocyclales</taxon>
        <taxon>Fluviibacteraceae</taxon>
        <taxon>Fluviibacter</taxon>
    </lineage>
</organism>
<evidence type="ECO:0000256" key="4">
    <source>
        <dbReference type="ARBA" id="ARBA00022692"/>
    </source>
</evidence>
<keyword evidence="5" id="KW-1133">Transmembrane helix</keyword>
<dbReference type="InterPro" id="IPR002656">
    <property type="entry name" value="Acyl_transf_3_dom"/>
</dbReference>
<evidence type="ECO:0000256" key="6">
    <source>
        <dbReference type="ARBA" id="ARBA00023136"/>
    </source>
</evidence>
<keyword evidence="11" id="KW-1185">Reference proteome</keyword>
<dbReference type="Proteomes" id="UP000463961">
    <property type="component" value="Chromosome"/>
</dbReference>
<protein>
    <submittedName>
        <fullName evidence="10">Acyltransferase</fullName>
    </submittedName>
</protein>
<keyword evidence="4" id="KW-0812">Transmembrane</keyword>
<keyword evidence="7 10" id="KW-0012">Acyltransferase</keyword>
<dbReference type="InterPro" id="IPR050879">
    <property type="entry name" value="Acyltransferase_3"/>
</dbReference>
<accession>A0A679IC75</accession>
<comment type="subcellular location">
    <subcellularLocation>
        <location evidence="1">Cell membrane</location>
        <topology evidence="1">Multi-pass membrane protein</topology>
    </subcellularLocation>
</comment>
<feature type="domain" description="SGNH" evidence="9">
    <location>
        <begin position="326"/>
        <end position="575"/>
    </location>
</feature>
<gene>
    <name evidence="10" type="ORF">ICHIAU1_01360</name>
</gene>
<dbReference type="AlphaFoldDB" id="A0A679IC75"/>
<dbReference type="SUPFAM" id="SSF52266">
    <property type="entry name" value="SGNH hydrolase"/>
    <property type="match status" value="1"/>
</dbReference>
<dbReference type="GO" id="GO:0009103">
    <property type="term" value="P:lipopolysaccharide biosynthetic process"/>
    <property type="evidence" value="ECO:0007669"/>
    <property type="project" value="TreeGrafter"/>
</dbReference>
<evidence type="ECO:0000256" key="2">
    <source>
        <dbReference type="ARBA" id="ARBA00022475"/>
    </source>
</evidence>
<feature type="domain" description="Acyltransferase 3" evidence="8">
    <location>
        <begin position="23"/>
        <end position="255"/>
    </location>
</feature>
<evidence type="ECO:0000313" key="11">
    <source>
        <dbReference type="Proteomes" id="UP000463961"/>
    </source>
</evidence>
<evidence type="ECO:0000256" key="7">
    <source>
        <dbReference type="ARBA" id="ARBA00023315"/>
    </source>
</evidence>
<keyword evidence="6" id="KW-0472">Membrane</keyword>
<dbReference type="InterPro" id="IPR043968">
    <property type="entry name" value="SGNH"/>
</dbReference>
<dbReference type="Pfam" id="PF01757">
    <property type="entry name" value="Acyl_transf_3"/>
    <property type="match status" value="1"/>
</dbReference>
<evidence type="ECO:0000256" key="5">
    <source>
        <dbReference type="ARBA" id="ARBA00022989"/>
    </source>
</evidence>
<dbReference type="GO" id="GO:0016747">
    <property type="term" value="F:acyltransferase activity, transferring groups other than amino-acyl groups"/>
    <property type="evidence" value="ECO:0007669"/>
    <property type="project" value="InterPro"/>
</dbReference>
<dbReference type="GO" id="GO:0016788">
    <property type="term" value="F:hydrolase activity, acting on ester bonds"/>
    <property type="evidence" value="ECO:0007669"/>
    <property type="project" value="UniProtKB-ARBA"/>
</dbReference>
<proteinExistence type="predicted"/>
<dbReference type="PANTHER" id="PTHR23028">
    <property type="entry name" value="ACETYLTRANSFERASE"/>
    <property type="match status" value="1"/>
</dbReference>
<evidence type="ECO:0000259" key="8">
    <source>
        <dbReference type="Pfam" id="PF01757"/>
    </source>
</evidence>
<evidence type="ECO:0000256" key="3">
    <source>
        <dbReference type="ARBA" id="ARBA00022679"/>
    </source>
</evidence>
<dbReference type="PANTHER" id="PTHR23028:SF53">
    <property type="entry name" value="ACYL_TRANSF_3 DOMAIN-CONTAINING PROTEIN"/>
    <property type="match status" value="1"/>
</dbReference>
<reference evidence="11" key="1">
    <citation type="submission" date="2020-01" db="EMBL/GenBank/DDBJ databases">
        <title>Phosphoaccumulans saitamaens gen. nov., sp. nov., a polyphosphate accumulating bacterium isolated from surface river water.</title>
        <authorList>
            <person name="Watanabe K."/>
            <person name="Suda W."/>
        </authorList>
    </citation>
    <scope>NUCLEOTIDE SEQUENCE [LARGE SCALE GENOMIC DNA]</scope>
    <source>
        <strain evidence="11">ICHIAU1</strain>
    </source>
</reference>
<evidence type="ECO:0000259" key="9">
    <source>
        <dbReference type="Pfam" id="PF19040"/>
    </source>
</evidence>
<keyword evidence="3 10" id="KW-0808">Transferase</keyword>
<dbReference type="GO" id="GO:0005886">
    <property type="term" value="C:plasma membrane"/>
    <property type="evidence" value="ECO:0007669"/>
    <property type="project" value="UniProtKB-SubCell"/>
</dbReference>
<keyword evidence="2" id="KW-1003">Cell membrane</keyword>
<sequence>MELGKQVVAGSGFAANILFWRQSGYFDVATELKPLLHLWSLGVEEQFYIVWPVLLWLAWKKRFNLLSITVLIAVASLIYGFAAAKNNTVAAFYSPASRTWELLLGALLAYWNLHQPGWLHQTRLRTDAILGRIVYTHPPEINGDTLRNVKALLGLVLIILGLLIISKERRFPGGWALLPTIGAFLLIAAGPNAWTNRKILSQKLLVWIGLISYPLYLWHWPLLSFARIMEGETPSRTIRVVAVVLSFILAWLTYRLLERPLRFGKYAAFKACLLIGAVSVCGVSGYYIYKKDGFPSRFTELTQQTQQFLWPETLNRNEACKALHPDAEGDYCLTNATTETERIILIGDSHAKHTYPGLAAALPSARGMTQLGNGGCLPFTDTESTGVGGTDPCVASINKALQITKNDQVKTVILTSRGPLYLTGKGFGDVDVHNRYIANKNHPDIKDPSLIFELGMRDTLSQLQKYNKKVIVVLDVPELGFDPKNCVESRPLRLTDKAIKSPCAVPRKEFEARNKIYRDLIQSVAKDFPNVSVFDAAAPFCDDNWCWAMKDGKMLYRDDDHLSIDGSNFLAQELIKVLQ</sequence>